<evidence type="ECO:0000256" key="7">
    <source>
        <dbReference type="ARBA" id="ARBA00023136"/>
    </source>
</evidence>
<evidence type="ECO:0008006" key="12">
    <source>
        <dbReference type="Google" id="ProtNLM"/>
    </source>
</evidence>
<proteinExistence type="predicted"/>
<feature type="transmembrane region" description="Helical" evidence="9">
    <location>
        <begin position="180"/>
        <end position="198"/>
    </location>
</feature>
<evidence type="ECO:0000256" key="8">
    <source>
        <dbReference type="SAM" id="MobiDB-lite"/>
    </source>
</evidence>
<evidence type="ECO:0000256" key="4">
    <source>
        <dbReference type="ARBA" id="ARBA00022679"/>
    </source>
</evidence>
<comment type="subcellular location">
    <subcellularLocation>
        <location evidence="1">Cell membrane</location>
        <topology evidence="1">Multi-pass membrane protein</topology>
    </subcellularLocation>
</comment>
<feature type="region of interest" description="Disordered" evidence="8">
    <location>
        <begin position="1"/>
        <end position="36"/>
    </location>
</feature>
<comment type="caution">
    <text evidence="10">The sequence shown here is derived from an EMBL/GenBank/DDBJ whole genome shotgun (WGS) entry which is preliminary data.</text>
</comment>
<dbReference type="PANTHER" id="PTHR33908">
    <property type="entry name" value="MANNOSYLTRANSFERASE YKCB-RELATED"/>
    <property type="match status" value="1"/>
</dbReference>
<keyword evidence="11" id="KW-1185">Reference proteome</keyword>
<feature type="transmembrane region" description="Helical" evidence="9">
    <location>
        <begin position="218"/>
        <end position="239"/>
    </location>
</feature>
<gene>
    <name evidence="10" type="ORF">ACFPK1_26260</name>
</gene>
<feature type="transmembrane region" description="Helical" evidence="9">
    <location>
        <begin position="349"/>
        <end position="373"/>
    </location>
</feature>
<protein>
    <recommendedName>
        <fullName evidence="12">4-amino-4-deoxy-L-arabinose transferase-like glycosyltransferase</fullName>
    </recommendedName>
</protein>
<feature type="transmembrane region" description="Helical" evidence="9">
    <location>
        <begin position="128"/>
        <end position="148"/>
    </location>
</feature>
<evidence type="ECO:0000256" key="3">
    <source>
        <dbReference type="ARBA" id="ARBA00022676"/>
    </source>
</evidence>
<feature type="compositionally biased region" description="Basic and acidic residues" evidence="8">
    <location>
        <begin position="1"/>
        <end position="20"/>
    </location>
</feature>
<keyword evidence="7 9" id="KW-0472">Membrane</keyword>
<dbReference type="EMBL" id="JBHSKG010000018">
    <property type="protein sequence ID" value="MFC5141764.1"/>
    <property type="molecule type" value="Genomic_DNA"/>
</dbReference>
<sequence length="742" mass="77834">MTTVEDERARGDRARPDGVRGPRTSIPPGPEARGRWSWSRSDPAAWGLAALSLVVAVGFLLANAAYNQGRFSPPLDDVYIHLQYARQIGLGEFLRYQDGAPVTTGASSLLYVLVLGVAAALGATGGSLLYAALALGVACTVLTTVLTYHLGRTIASRTVGVVAGLLTALCGPLQWGALSGMEVGLVAALATGMVLAFVHEQPGGRFRLTVLLGVLLTLTRPEGLVLTVAVLVGAAVTLVQRRRRGVPTGRADVLTVTLLTLPLIAALAQRLLYRSLTGSAENNGVVAKSWLYQPLDSTIEVLDRVVTGAREAIATYGGLTGVPVVAPGTLVLAALGTVALVVDRPRHRTLAGVLVLGLGGIVLAVATLITTLWHNGRYVTPFLPLVLVLVVLGVRFLARAMPRHGRGAGAALVGVLVLVAVLTLPTWALRSAQQGAGIREASVSVAQWLRGNTPPGSVIAVNDVGATAYFGERPVVDLVGLTTNGLADAANEGTGALYEALSRLPADRRPAYFAVFPSFNGVSFGDMSEAGVLAEEPLTTFQTRSPVRDVALGGVCQASGGCSETDVWAADWSVVGSGDAPDRPVPGRVVDHVDVGDPLDEDAHGYGVDRALVGLVPMTILRGEDRPDGRRMVDSGREIVGGEHFTVRGLTPGVPVTLTARVEAREPLVDRNTQAGVVAVGVDGRPAGEWAFTTDDRAWTQDSFVVPGEMVTGTELTVSLGPRQPYLQPYPDYRSFSYWVSQ</sequence>
<evidence type="ECO:0000256" key="6">
    <source>
        <dbReference type="ARBA" id="ARBA00022989"/>
    </source>
</evidence>
<feature type="transmembrane region" description="Helical" evidence="9">
    <location>
        <begin position="154"/>
        <end position="173"/>
    </location>
</feature>
<feature type="transmembrane region" description="Helical" evidence="9">
    <location>
        <begin position="324"/>
        <end position="342"/>
    </location>
</feature>
<reference evidence="11" key="1">
    <citation type="journal article" date="2019" name="Int. J. Syst. Evol. Microbiol.">
        <title>The Global Catalogue of Microorganisms (GCM) 10K type strain sequencing project: providing services to taxonomists for standard genome sequencing and annotation.</title>
        <authorList>
            <consortium name="The Broad Institute Genomics Platform"/>
            <consortium name="The Broad Institute Genome Sequencing Center for Infectious Disease"/>
            <person name="Wu L."/>
            <person name="Ma J."/>
        </authorList>
    </citation>
    <scope>NUCLEOTIDE SEQUENCE [LARGE SCALE GENOMIC DNA]</scope>
    <source>
        <strain evidence="11">XZYJ18</strain>
    </source>
</reference>
<evidence type="ECO:0000256" key="2">
    <source>
        <dbReference type="ARBA" id="ARBA00022475"/>
    </source>
</evidence>
<keyword evidence="3" id="KW-0328">Glycosyltransferase</keyword>
<evidence type="ECO:0000256" key="5">
    <source>
        <dbReference type="ARBA" id="ARBA00022692"/>
    </source>
</evidence>
<evidence type="ECO:0000313" key="11">
    <source>
        <dbReference type="Proteomes" id="UP001596175"/>
    </source>
</evidence>
<keyword evidence="2" id="KW-1003">Cell membrane</keyword>
<dbReference type="RefSeq" id="WP_378023905.1">
    <property type="nucleotide sequence ID" value="NZ_JBHSKG010000018.1"/>
</dbReference>
<feature type="transmembrane region" description="Helical" evidence="9">
    <location>
        <begin position="410"/>
        <end position="429"/>
    </location>
</feature>
<name>A0ABV9ZQQ0_9PSEU</name>
<organism evidence="10 11">
    <name type="scientific">Actinomycetospora rhizophila</name>
    <dbReference type="NCBI Taxonomy" id="1416876"/>
    <lineage>
        <taxon>Bacteria</taxon>
        <taxon>Bacillati</taxon>
        <taxon>Actinomycetota</taxon>
        <taxon>Actinomycetes</taxon>
        <taxon>Pseudonocardiales</taxon>
        <taxon>Pseudonocardiaceae</taxon>
        <taxon>Actinomycetospora</taxon>
    </lineage>
</organism>
<dbReference type="InterPro" id="IPR050297">
    <property type="entry name" value="LipidA_mod_glycosyltrf_83"/>
</dbReference>
<dbReference type="Proteomes" id="UP001596175">
    <property type="component" value="Unassembled WGS sequence"/>
</dbReference>
<feature type="transmembrane region" description="Helical" evidence="9">
    <location>
        <begin position="251"/>
        <end position="273"/>
    </location>
</feature>
<evidence type="ECO:0000313" key="10">
    <source>
        <dbReference type="EMBL" id="MFC5141764.1"/>
    </source>
</evidence>
<feature type="transmembrane region" description="Helical" evidence="9">
    <location>
        <begin position="100"/>
        <end position="121"/>
    </location>
</feature>
<feature type="transmembrane region" description="Helical" evidence="9">
    <location>
        <begin position="379"/>
        <end position="398"/>
    </location>
</feature>
<feature type="transmembrane region" description="Helical" evidence="9">
    <location>
        <begin position="45"/>
        <end position="66"/>
    </location>
</feature>
<keyword evidence="6 9" id="KW-1133">Transmembrane helix</keyword>
<evidence type="ECO:0000256" key="9">
    <source>
        <dbReference type="SAM" id="Phobius"/>
    </source>
</evidence>
<evidence type="ECO:0000256" key="1">
    <source>
        <dbReference type="ARBA" id="ARBA00004651"/>
    </source>
</evidence>
<accession>A0ABV9ZQQ0</accession>
<keyword evidence="4" id="KW-0808">Transferase</keyword>
<keyword evidence="5 9" id="KW-0812">Transmembrane</keyword>
<dbReference type="PANTHER" id="PTHR33908:SF11">
    <property type="entry name" value="MEMBRANE PROTEIN"/>
    <property type="match status" value="1"/>
</dbReference>